<accession>A0A662ZDC2</accession>
<dbReference type="SUPFAM" id="SSF51445">
    <property type="entry name" value="(Trans)glycosidases"/>
    <property type="match status" value="1"/>
</dbReference>
<keyword evidence="6 10" id="KW-0808">Transferase</keyword>
<dbReference type="EC" id="2.4.1.25" evidence="3 10"/>
<dbReference type="Pfam" id="PF02446">
    <property type="entry name" value="Glyco_hydro_77"/>
    <property type="match status" value="1"/>
</dbReference>
<proteinExistence type="inferred from homology"/>
<name>A0A662ZDC2_9GAMM</name>
<dbReference type="NCBIfam" id="TIGR00217">
    <property type="entry name" value="malQ"/>
    <property type="match status" value="1"/>
</dbReference>
<comment type="similarity">
    <text evidence="2 10">Belongs to the disproportionating enzyme family.</text>
</comment>
<evidence type="ECO:0000313" key="12">
    <source>
        <dbReference type="EMBL" id="SFK13897.1"/>
    </source>
</evidence>
<dbReference type="EMBL" id="FOSF01000029">
    <property type="protein sequence ID" value="SFK13897.1"/>
    <property type="molecule type" value="Genomic_DNA"/>
</dbReference>
<reference evidence="12 13" key="1">
    <citation type="submission" date="2016-10" db="EMBL/GenBank/DDBJ databases">
        <authorList>
            <person name="Varghese N."/>
            <person name="Submissions S."/>
        </authorList>
    </citation>
    <scope>NUCLEOTIDE SEQUENCE [LARGE SCALE GENOMIC DNA]</scope>
    <source>
        <strain evidence="12 13">22B</strain>
    </source>
</reference>
<dbReference type="AlphaFoldDB" id="A0A662ZDC2"/>
<evidence type="ECO:0000259" key="11">
    <source>
        <dbReference type="Pfam" id="PF21226"/>
    </source>
</evidence>
<evidence type="ECO:0000256" key="7">
    <source>
        <dbReference type="ARBA" id="ARBA00023277"/>
    </source>
</evidence>
<dbReference type="RefSeq" id="WP_074840831.1">
    <property type="nucleotide sequence ID" value="NZ_CP047056.1"/>
</dbReference>
<feature type="domain" description="MalQ N-terminal beta-sandwich" evidence="11">
    <location>
        <begin position="65"/>
        <end position="169"/>
    </location>
</feature>
<dbReference type="OrthoDB" id="9763489at2"/>
<keyword evidence="7 10" id="KW-0119">Carbohydrate metabolism</keyword>
<evidence type="ECO:0000256" key="8">
    <source>
        <dbReference type="ARBA" id="ARBA00031423"/>
    </source>
</evidence>
<dbReference type="PANTHER" id="PTHR32438:SF5">
    <property type="entry name" value="4-ALPHA-GLUCANOTRANSFERASE DPE1, CHLOROPLASTIC_AMYLOPLASTIC"/>
    <property type="match status" value="1"/>
</dbReference>
<evidence type="ECO:0000256" key="2">
    <source>
        <dbReference type="ARBA" id="ARBA00005684"/>
    </source>
</evidence>
<dbReference type="InterPro" id="IPR017853">
    <property type="entry name" value="GH"/>
</dbReference>
<protein>
    <recommendedName>
        <fullName evidence="4 10">4-alpha-glucanotransferase</fullName>
        <ecNumber evidence="3 10">2.4.1.25</ecNumber>
    </recommendedName>
    <alternativeName>
        <fullName evidence="8 10">Amylomaltase</fullName>
    </alternativeName>
    <alternativeName>
        <fullName evidence="9 10">Disproportionating enzyme</fullName>
    </alternativeName>
</protein>
<evidence type="ECO:0000256" key="5">
    <source>
        <dbReference type="ARBA" id="ARBA00022676"/>
    </source>
</evidence>
<keyword evidence="5 10" id="KW-0328">Glycosyltransferase</keyword>
<dbReference type="Pfam" id="PF21226">
    <property type="entry name" value="MalQ_N"/>
    <property type="match status" value="1"/>
</dbReference>
<dbReference type="GO" id="GO:0005975">
    <property type="term" value="P:carbohydrate metabolic process"/>
    <property type="evidence" value="ECO:0007669"/>
    <property type="project" value="InterPro"/>
</dbReference>
<evidence type="ECO:0000256" key="10">
    <source>
        <dbReference type="RuleBase" id="RU361207"/>
    </source>
</evidence>
<evidence type="ECO:0000256" key="4">
    <source>
        <dbReference type="ARBA" id="ARBA00020295"/>
    </source>
</evidence>
<dbReference type="InterPro" id="IPR003385">
    <property type="entry name" value="Glyco_hydro_77"/>
</dbReference>
<evidence type="ECO:0000256" key="6">
    <source>
        <dbReference type="ARBA" id="ARBA00022679"/>
    </source>
</evidence>
<evidence type="ECO:0000256" key="9">
    <source>
        <dbReference type="ARBA" id="ARBA00031501"/>
    </source>
</evidence>
<gene>
    <name evidence="12" type="ORF">SAMN04487865_102917</name>
</gene>
<dbReference type="Gene3D" id="3.20.20.80">
    <property type="entry name" value="Glycosidases"/>
    <property type="match status" value="1"/>
</dbReference>
<sequence>MIDIQLLADEKGIARTYLDATNKLVYISEESRKSLLEILGYPVNDDRALQKILDKEELEDFSNILDPVTVLTDDDEHQFLIRTPESLGEDESAVLTVVLGLEDGRKIDRSIPLEQVEIADYKNVQGTVYDIRRYKLISDLPHGYHNCSVNIQSKKKTLNSICMSLIVCPSKVYTPKEILDGKKVWGVSSQLYTVRSKNNWGIGDFEDLKQLLLGVHRCGGQFVGLNPMHAGYPAVPDESAVSPYSPSSRNFINIIYISVTSVPELLNCKPAQDLIHSEKFQQRLHVLRDKEYVDYRGVIEAKLEVLRLIFDNVKVDDKRSSRGNKFLRYMEQGGEQLLNMATYDALQAHYYDMGVNAYSWEVFEKEYRDVNSPFVEQWRKDHYKDVLFYCYLQFLASEQLEDAYRCAKADGMIIGTYRDLAVGVAKQSCDVWSDVDNVFSPTGSIGAPPDPLGPLGQSWGLAPMTPDALRKAAYRPMIKMYQSNMKSCGAIRIDHAAGLFRLWITKLGSPACEGAYVHYSMHDLLGIISLESHRNKCLVIAEDLGTIPVELTRALKKVGAFSYKIFFDERAADGGYIAPCDYQSQAMSALTTHDMPTLVGWWNCLDLSLGKELGIYTEEEAVSLSDIREIQKQRILDSMHGLGSVSNDFPRDAKKVQMTLEFAKALQIHMCKGSCSLFSTQIEDWIGVEKPVNIPGTNTEYPNWRRKLTADLEYIFDLDHVKSMTREMTDARNN</sequence>
<dbReference type="Proteomes" id="UP000243374">
    <property type="component" value="Unassembled WGS sequence"/>
</dbReference>
<evidence type="ECO:0000256" key="3">
    <source>
        <dbReference type="ARBA" id="ARBA00012560"/>
    </source>
</evidence>
<comment type="catalytic activity">
    <reaction evidence="1 10">
        <text>Transfers a segment of a (1-&gt;4)-alpha-D-glucan to a new position in an acceptor, which may be glucose or a (1-&gt;4)-alpha-D-glucan.</text>
        <dbReference type="EC" id="2.4.1.25"/>
    </reaction>
</comment>
<dbReference type="GO" id="GO:0004134">
    <property type="term" value="F:4-alpha-glucanotransferase activity"/>
    <property type="evidence" value="ECO:0007669"/>
    <property type="project" value="UniProtKB-EC"/>
</dbReference>
<organism evidence="12 13">
    <name type="scientific">Succinivibrio dextrinosolvens</name>
    <dbReference type="NCBI Taxonomy" id="83771"/>
    <lineage>
        <taxon>Bacteria</taxon>
        <taxon>Pseudomonadati</taxon>
        <taxon>Pseudomonadota</taxon>
        <taxon>Gammaproteobacteria</taxon>
        <taxon>Aeromonadales</taxon>
        <taxon>Succinivibrionaceae</taxon>
        <taxon>Succinivibrio</taxon>
    </lineage>
</organism>
<evidence type="ECO:0000313" key="13">
    <source>
        <dbReference type="Proteomes" id="UP000243374"/>
    </source>
</evidence>
<keyword evidence="13" id="KW-1185">Reference proteome</keyword>
<dbReference type="PANTHER" id="PTHR32438">
    <property type="entry name" value="4-ALPHA-GLUCANOTRANSFERASE DPE1, CHLOROPLASTIC/AMYLOPLASTIC"/>
    <property type="match status" value="1"/>
</dbReference>
<evidence type="ECO:0000256" key="1">
    <source>
        <dbReference type="ARBA" id="ARBA00000439"/>
    </source>
</evidence>
<dbReference type="InterPro" id="IPR048458">
    <property type="entry name" value="MalQ_N"/>
</dbReference>